<protein>
    <submittedName>
        <fullName evidence="2">Uncharacterized protein</fullName>
    </submittedName>
</protein>
<accession>A0A4P7NPU4</accession>
<evidence type="ECO:0000313" key="3">
    <source>
        <dbReference type="Proteomes" id="UP000294847"/>
    </source>
</evidence>
<feature type="region of interest" description="Disordered" evidence="1">
    <location>
        <begin position="639"/>
        <end position="690"/>
    </location>
</feature>
<proteinExistence type="predicted"/>
<feature type="region of interest" description="Disordered" evidence="1">
    <location>
        <begin position="62"/>
        <end position="119"/>
    </location>
</feature>
<dbReference type="VEuPathDB" id="FungiDB:M_BR32_EuGene_00126361"/>
<dbReference type="Gene3D" id="2.130.10.10">
    <property type="entry name" value="YVTN repeat-like/Quinoprotein amine dehydrogenase"/>
    <property type="match status" value="1"/>
</dbReference>
<dbReference type="InterPro" id="IPR036322">
    <property type="entry name" value="WD40_repeat_dom_sf"/>
</dbReference>
<dbReference type="InterPro" id="IPR015943">
    <property type="entry name" value="WD40/YVTN_repeat-like_dom_sf"/>
</dbReference>
<dbReference type="Proteomes" id="UP000294847">
    <property type="component" value="Chromosome 6"/>
</dbReference>
<gene>
    <name evidence="2" type="ORF">PoMZ_06081</name>
</gene>
<dbReference type="EMBL" id="CP034209">
    <property type="protein sequence ID" value="QBZ64384.1"/>
    <property type="molecule type" value="Genomic_DNA"/>
</dbReference>
<feature type="compositionally biased region" description="Basic and acidic residues" evidence="1">
    <location>
        <begin position="64"/>
        <end position="75"/>
    </location>
</feature>
<evidence type="ECO:0000313" key="2">
    <source>
        <dbReference type="EMBL" id="QBZ64384.1"/>
    </source>
</evidence>
<reference evidence="2 3" key="1">
    <citation type="journal article" date="2019" name="Mol. Biol. Evol.">
        <title>Blast fungal genomes show frequent chromosomal changes, gene gains and losses, and effector gene turnover.</title>
        <authorList>
            <person name="Gomez Luciano L.B."/>
            <person name="Jason Tsai I."/>
            <person name="Chuma I."/>
            <person name="Tosa Y."/>
            <person name="Chen Y.H."/>
            <person name="Li J.Y."/>
            <person name="Li M.Y."/>
            <person name="Jade Lu M.Y."/>
            <person name="Nakayashiki H."/>
            <person name="Li W.H."/>
        </authorList>
    </citation>
    <scope>NUCLEOTIDE SEQUENCE [LARGE SCALE GENOMIC DNA]</scope>
    <source>
        <strain evidence="2">MZ5-1-6</strain>
    </source>
</reference>
<feature type="region of interest" description="Disordered" evidence="1">
    <location>
        <begin position="557"/>
        <end position="580"/>
    </location>
</feature>
<sequence length="784" mass="82862">MAAQSAPRVRRTAQNTQYTYNLNRRAHDVKTYPVLSPQGATILLYGHENGLTIVWRGGRRLKAPKKDSEEKKDNRNGGASADDSVMIIDLSDDDTPAPAKPFEDRPEFEDADPTETSPSIDTVQTLDLAFGSAVRHIAVLPTPHCAAEDASWSGVELLKHKMVFAVTCLTAEVFIVTLPLTPPSHESKARPELKRDLMSGVAGRGFWGETISSLGGQAQYSDALAITLAKDQNPTVAGRSKTIGSSSSSTARVIVAAHSRQATGVLRLWDVTVGHKRGGSQRPAEPFQTDFLPSPLTGISFNPTHTTQLLTVASPQAVRIYDYAVPSIPMDEAEGPLPAQGSWLLSLYPPFIRGSGLSTARKPIVAASWIAHGRAVLALLADGQWGIWDIDGTGPLGSSSGGLFGKASAAIRGTATTTFSASGYLEGTSPLRNPGAQKSSGDLVPMTPHTRREVLMTTLGGGPEKLAAVHGGVDVIQLPGRATSGTGDESAVLWIGGADHVVVVIPFVSKFWDAQTRRNAGGGGNIFSGGAQQSRMVRLMDLSAGLLGERCCGVATIPRPQQQQRQSGDGEGINGQSHGANSTLPVEVLIRGESRLVIVREGDGNVSESFNSKLLGARKRILGPAQEVAPPTAIVAHPKPGAPAPPSAAALAQSIRGHSTKGRGSLFGKRPPTGAEETDAASTRSPQKKSGIPAFAAGLFDYDEPTFTQSMMASRGPSRDAGLGFVDQLEDAADALDDQEAAADRDVEEEILDIMEIDRALDDMEDRGSFGTTTKTQNVFFENS</sequence>
<feature type="compositionally biased region" description="Polar residues" evidence="1">
    <location>
        <begin position="770"/>
        <end position="784"/>
    </location>
</feature>
<feature type="region of interest" description="Disordered" evidence="1">
    <location>
        <begin position="765"/>
        <end position="784"/>
    </location>
</feature>
<dbReference type="SUPFAM" id="SSF50978">
    <property type="entry name" value="WD40 repeat-like"/>
    <property type="match status" value="1"/>
</dbReference>
<organism evidence="2 3">
    <name type="scientific">Pyricularia oryzae</name>
    <name type="common">Rice blast fungus</name>
    <name type="synonym">Magnaporthe oryzae</name>
    <dbReference type="NCBI Taxonomy" id="318829"/>
    <lineage>
        <taxon>Eukaryota</taxon>
        <taxon>Fungi</taxon>
        <taxon>Dikarya</taxon>
        <taxon>Ascomycota</taxon>
        <taxon>Pezizomycotina</taxon>
        <taxon>Sordariomycetes</taxon>
        <taxon>Sordariomycetidae</taxon>
        <taxon>Magnaporthales</taxon>
        <taxon>Pyriculariaceae</taxon>
        <taxon>Pyricularia</taxon>
    </lineage>
</organism>
<dbReference type="AlphaFoldDB" id="A0A4P7NPU4"/>
<name>A0A4P7NPU4_PYROR</name>
<evidence type="ECO:0000256" key="1">
    <source>
        <dbReference type="SAM" id="MobiDB-lite"/>
    </source>
</evidence>